<organism evidence="2 3">
    <name type="scientific">Blautia argi</name>
    <dbReference type="NCBI Taxonomy" id="1912897"/>
    <lineage>
        <taxon>Bacteria</taxon>
        <taxon>Bacillati</taxon>
        <taxon>Bacillota</taxon>
        <taxon>Clostridia</taxon>
        <taxon>Lachnospirales</taxon>
        <taxon>Lachnospiraceae</taxon>
        <taxon>Blautia</taxon>
    </lineage>
</organism>
<evidence type="ECO:0000313" key="3">
    <source>
        <dbReference type="Proteomes" id="UP000250003"/>
    </source>
</evidence>
<dbReference type="RefSeq" id="WP_111920808.1">
    <property type="nucleotide sequence ID" value="NZ_CAUWHR010000018.1"/>
</dbReference>
<keyword evidence="3" id="KW-1185">Reference proteome</keyword>
<dbReference type="Proteomes" id="UP000250003">
    <property type="component" value="Chromosome"/>
</dbReference>
<accession>A0A2Z4UEK8</accession>
<name>A0A2Z4UEK8_9FIRM</name>
<proteinExistence type="predicted"/>
<evidence type="ECO:0000259" key="1">
    <source>
        <dbReference type="Pfam" id="PF20076"/>
    </source>
</evidence>
<gene>
    <name evidence="2" type="ORF">DQQ01_03050</name>
</gene>
<evidence type="ECO:0000313" key="2">
    <source>
        <dbReference type="EMBL" id="AWY99369.1"/>
    </source>
</evidence>
<dbReference type="OrthoDB" id="1823132at2"/>
<dbReference type="InterPro" id="IPR045525">
    <property type="entry name" value="DUF6472"/>
</dbReference>
<sequence length="64" mass="7935">MKNKKKQTTSCEYCSNYIYDEDFGYYICDVNLDEDEMSRFLSDSFYRCPYFQMNDEYKIVRKQM</sequence>
<dbReference type="EMBL" id="CP030280">
    <property type="protein sequence ID" value="AWY99369.1"/>
    <property type="molecule type" value="Genomic_DNA"/>
</dbReference>
<reference evidence="3" key="1">
    <citation type="submission" date="2018-06" db="EMBL/GenBank/DDBJ databases">
        <title>Description of Blautia argi sp. nov., a new anaerobic isolated from dog feces.</title>
        <authorList>
            <person name="Chang Y.-H."/>
            <person name="Paek J."/>
            <person name="Shin Y."/>
        </authorList>
    </citation>
    <scope>NUCLEOTIDE SEQUENCE [LARGE SCALE GENOMIC DNA]</scope>
    <source>
        <strain evidence="3">KCTC 15426</strain>
    </source>
</reference>
<dbReference type="AlphaFoldDB" id="A0A2Z4UEK8"/>
<dbReference type="Pfam" id="PF20076">
    <property type="entry name" value="DUF6472"/>
    <property type="match status" value="1"/>
</dbReference>
<feature type="domain" description="DUF6472" evidence="1">
    <location>
        <begin position="9"/>
        <end position="64"/>
    </location>
</feature>
<dbReference type="KEGG" id="blau:DQQ01_03050"/>
<protein>
    <recommendedName>
        <fullName evidence="1">DUF6472 domain-containing protein</fullName>
    </recommendedName>
</protein>